<feature type="domain" description="Translation elongation factor EFTs/EF1B dimerisation" evidence="8">
    <location>
        <begin position="56"/>
        <end position="197"/>
    </location>
</feature>
<dbReference type="InterPro" id="IPR014039">
    <property type="entry name" value="Transl_elong_EFTs/EF1B_dimer"/>
</dbReference>
<proteinExistence type="inferred from homology"/>
<dbReference type="GO" id="GO:0003746">
    <property type="term" value="F:translation elongation factor activity"/>
    <property type="evidence" value="ECO:0007669"/>
    <property type="project" value="UniProtKB-UniRule"/>
</dbReference>
<dbReference type="Gene3D" id="1.10.286.20">
    <property type="match status" value="1"/>
</dbReference>
<dbReference type="SUPFAM" id="SSF46934">
    <property type="entry name" value="UBA-like"/>
    <property type="match status" value="1"/>
</dbReference>
<dbReference type="Proteomes" id="UP000547674">
    <property type="component" value="Unassembled WGS sequence"/>
</dbReference>
<comment type="function">
    <text evidence="5 6">Associates with the EF-Tu.GDP complex and induces the exchange of GDP to GTP. It remains bound to the aminoacyl-tRNA.EF-Tu.GTP complex up to the GTP hydrolysis stage on the ribosome.</text>
</comment>
<evidence type="ECO:0000256" key="4">
    <source>
        <dbReference type="ARBA" id="ARBA00022917"/>
    </source>
</evidence>
<comment type="similarity">
    <text evidence="1 5 6">Belongs to the EF-Ts family.</text>
</comment>
<name>A0A7Y2EAV7_UNCEI</name>
<dbReference type="AlphaFoldDB" id="A0A7Y2EAV7"/>
<evidence type="ECO:0000256" key="6">
    <source>
        <dbReference type="RuleBase" id="RU000642"/>
    </source>
</evidence>
<dbReference type="NCBIfam" id="TIGR00116">
    <property type="entry name" value="tsf"/>
    <property type="match status" value="1"/>
</dbReference>
<dbReference type="HAMAP" id="MF_00050">
    <property type="entry name" value="EF_Ts"/>
    <property type="match status" value="1"/>
</dbReference>
<protein>
    <recommendedName>
        <fullName evidence="2 5">Elongation factor Ts</fullName>
        <shortName evidence="5">EF-Ts</shortName>
    </recommendedName>
</protein>
<dbReference type="Pfam" id="PF00889">
    <property type="entry name" value="EF_TS"/>
    <property type="match status" value="1"/>
</dbReference>
<dbReference type="GO" id="GO:0005737">
    <property type="term" value="C:cytoplasm"/>
    <property type="evidence" value="ECO:0007669"/>
    <property type="project" value="UniProtKB-SubCell"/>
</dbReference>
<evidence type="ECO:0000256" key="7">
    <source>
        <dbReference type="RuleBase" id="RU000643"/>
    </source>
</evidence>
<dbReference type="PANTHER" id="PTHR11741:SF0">
    <property type="entry name" value="ELONGATION FACTOR TS, MITOCHONDRIAL"/>
    <property type="match status" value="1"/>
</dbReference>
<evidence type="ECO:0000256" key="3">
    <source>
        <dbReference type="ARBA" id="ARBA00022768"/>
    </source>
</evidence>
<dbReference type="PROSITE" id="PS01126">
    <property type="entry name" value="EF_TS_1"/>
    <property type="match status" value="1"/>
</dbReference>
<dbReference type="FunFam" id="1.10.8.10:FF:000001">
    <property type="entry name" value="Elongation factor Ts"/>
    <property type="match status" value="1"/>
</dbReference>
<reference evidence="9 10" key="1">
    <citation type="submission" date="2020-03" db="EMBL/GenBank/DDBJ databases">
        <title>Metabolic flexibility allows generalist bacteria to become dominant in a frequently disturbed ecosystem.</title>
        <authorList>
            <person name="Chen Y.-J."/>
            <person name="Leung P.M."/>
            <person name="Bay S.K."/>
            <person name="Hugenholtz P."/>
            <person name="Kessler A.J."/>
            <person name="Shelley G."/>
            <person name="Waite D.W."/>
            <person name="Cook P.L."/>
            <person name="Greening C."/>
        </authorList>
    </citation>
    <scope>NUCLEOTIDE SEQUENCE [LARGE SCALE GENOMIC DNA]</scope>
    <source>
        <strain evidence="9">SS_bin_28</strain>
    </source>
</reference>
<dbReference type="FunFam" id="1.10.286.20:FF:000001">
    <property type="entry name" value="Elongation factor Ts"/>
    <property type="match status" value="1"/>
</dbReference>
<keyword evidence="4 5" id="KW-0648">Protein biosynthesis</keyword>
<keyword evidence="3 5" id="KW-0251">Elongation factor</keyword>
<evidence type="ECO:0000313" key="10">
    <source>
        <dbReference type="Proteomes" id="UP000547674"/>
    </source>
</evidence>
<dbReference type="PANTHER" id="PTHR11741">
    <property type="entry name" value="ELONGATION FACTOR TS"/>
    <property type="match status" value="1"/>
</dbReference>
<sequence>MTAISASMVSDLRARTGAGIMDCKKALAENDGDIEKAVDHLRKAGVAKAAKKAGRTTAEGLVHSYIHTGGKIGVLLELNCETDFVARNEKFSALAHDLAMHIAASSPVAVEREDVAPEIINKEREFVSAQARESGKPDEVVEKMVEGRIGKFYGEIVLMEQPFVKDPDKKVSELITDAISTIGENIKIKRFTRFELGAED</sequence>
<evidence type="ECO:0000313" key="9">
    <source>
        <dbReference type="EMBL" id="NNF07517.1"/>
    </source>
</evidence>
<organism evidence="9 10">
    <name type="scientific">Eiseniibacteriota bacterium</name>
    <dbReference type="NCBI Taxonomy" id="2212470"/>
    <lineage>
        <taxon>Bacteria</taxon>
        <taxon>Candidatus Eiseniibacteriota</taxon>
    </lineage>
</organism>
<comment type="subcellular location">
    <subcellularLocation>
        <location evidence="5 7">Cytoplasm</location>
    </subcellularLocation>
</comment>
<feature type="region of interest" description="Involved in Mg(2+) ion dislocation from EF-Tu" evidence="5">
    <location>
        <begin position="82"/>
        <end position="85"/>
    </location>
</feature>
<evidence type="ECO:0000256" key="2">
    <source>
        <dbReference type="ARBA" id="ARBA00016956"/>
    </source>
</evidence>
<evidence type="ECO:0000256" key="5">
    <source>
        <dbReference type="HAMAP-Rule" id="MF_00050"/>
    </source>
</evidence>
<keyword evidence="5" id="KW-0963">Cytoplasm</keyword>
<evidence type="ECO:0000259" key="8">
    <source>
        <dbReference type="Pfam" id="PF00889"/>
    </source>
</evidence>
<accession>A0A7Y2EAV7</accession>
<dbReference type="Gene3D" id="1.10.8.10">
    <property type="entry name" value="DNA helicase RuvA subunit, C-terminal domain"/>
    <property type="match status" value="1"/>
</dbReference>
<dbReference type="SUPFAM" id="SSF54713">
    <property type="entry name" value="Elongation factor Ts (EF-Ts), dimerisation domain"/>
    <property type="match status" value="1"/>
</dbReference>
<dbReference type="Gene3D" id="3.30.479.20">
    <property type="entry name" value="Elongation factor Ts, dimerisation domain"/>
    <property type="match status" value="1"/>
</dbReference>
<dbReference type="InterPro" id="IPR018101">
    <property type="entry name" value="Transl_elong_Ts_CS"/>
</dbReference>
<dbReference type="InterPro" id="IPR036402">
    <property type="entry name" value="EF-Ts_dimer_sf"/>
</dbReference>
<dbReference type="PROSITE" id="PS01127">
    <property type="entry name" value="EF_TS_2"/>
    <property type="match status" value="1"/>
</dbReference>
<evidence type="ECO:0000256" key="1">
    <source>
        <dbReference type="ARBA" id="ARBA00005532"/>
    </source>
</evidence>
<dbReference type="CDD" id="cd14275">
    <property type="entry name" value="UBA_EF-Ts"/>
    <property type="match status" value="1"/>
</dbReference>
<comment type="caution">
    <text evidence="9">The sequence shown here is derived from an EMBL/GenBank/DDBJ whole genome shotgun (WGS) entry which is preliminary data.</text>
</comment>
<dbReference type="InterPro" id="IPR001816">
    <property type="entry name" value="Transl_elong_EFTs/EF1B"/>
</dbReference>
<dbReference type="InterPro" id="IPR009060">
    <property type="entry name" value="UBA-like_sf"/>
</dbReference>
<gene>
    <name evidence="5 9" type="primary">tsf</name>
    <name evidence="9" type="ORF">HKN21_12215</name>
</gene>
<dbReference type="EMBL" id="JABDJR010000491">
    <property type="protein sequence ID" value="NNF07517.1"/>
    <property type="molecule type" value="Genomic_DNA"/>
</dbReference>